<dbReference type="EMBL" id="ML987197">
    <property type="protein sequence ID" value="KAF2247630.1"/>
    <property type="molecule type" value="Genomic_DNA"/>
</dbReference>
<dbReference type="GeneID" id="54582686"/>
<feature type="transmembrane region" description="Helical" evidence="7">
    <location>
        <begin position="554"/>
        <end position="575"/>
    </location>
</feature>
<dbReference type="PANTHER" id="PTHR47685:SF1">
    <property type="entry name" value="MAGNESIUM TRANSPORT PROTEIN CORA"/>
    <property type="match status" value="1"/>
</dbReference>
<feature type="compositionally biased region" description="Basic and acidic residues" evidence="6">
    <location>
        <begin position="681"/>
        <end position="704"/>
    </location>
</feature>
<evidence type="ECO:0000256" key="4">
    <source>
        <dbReference type="ARBA" id="ARBA00023136"/>
    </source>
</evidence>
<name>A0A6A6IDJ2_9PLEO</name>
<dbReference type="InterPro" id="IPR050829">
    <property type="entry name" value="CorA_MIT"/>
</dbReference>
<protein>
    <recommendedName>
        <fullName evidence="10">Cora-domain-containing protein</fullName>
    </recommendedName>
</protein>
<gene>
    <name evidence="8" type="ORF">BU26DRAFT_520731</name>
</gene>
<dbReference type="InterPro" id="IPR002523">
    <property type="entry name" value="MgTranspt_CorA/ZnTranspt_ZntB"/>
</dbReference>
<evidence type="ECO:0000256" key="1">
    <source>
        <dbReference type="ARBA" id="ARBA00004141"/>
    </source>
</evidence>
<feature type="coiled-coil region" evidence="5">
    <location>
        <begin position="458"/>
        <end position="495"/>
    </location>
</feature>
<dbReference type="PANTHER" id="PTHR47685">
    <property type="entry name" value="MAGNESIUM TRANSPORT PROTEIN CORA"/>
    <property type="match status" value="1"/>
</dbReference>
<sequence>MATNEVEELRKQLESLHRSHDTLLKTLSLSNGSFGPAEDPNPNFRRASTRDDRGVNAVFADSSTLSDDSDEEDGSYFVQDQLPSQSFDHEHLREHLKKYDFEEHGRQILAPVITDPAKLTKQPHLFHLDPGPADDRSHYSHFQVYDVGPDGLAQLVETSGGPQNEMSRATEIWHSIRDIGKSTDGTVVGRITIAREPSPILFGALHLTMHQTFDVDELFKHLVQTEASSAHMHRAFHEDRKHQKTFFFNFEYYTIIGDECKPMEWQRADKDGRSDENHIPMSRCSAVVALALYDDKPRRLRNRHRRARTKYGWVQDIWSPWQVLQIECFPDWKATPDTFESGHRYLNGPEAFLYALLTEYRDARKRYDEIYKRITRLITPPLGFIFDKELRDQRLFEDAAFTWTRRYFYAHQTLGNVNDSIKAMIDAFEDCFTDEVWEGKSKTLWPLFEESPRNDHWKRRLRHLRLEFEREMKELRILQRENNERRHEIKSLQDHLFSGTSIQESRKSVELSDITVQQGRNIKLLTIVNLFFMPLTFVTSVFGMTNMPADPTPWWPFGITLAAVCIPCFSLIGFLSTDFGYRIWAAKTKAFWRWIRPKPKPKSVVESDIDPNPVNRTLSTEEGMRLRMGQQGRDGHREKRREREREREMSHPNIKKMVEAMGEGRQSGLVRLGTMQAVPESKAESVKGEDERTSKDTVIDVKDA</sequence>
<feature type="region of interest" description="Disordered" evidence="6">
    <location>
        <begin position="674"/>
        <end position="704"/>
    </location>
</feature>
<keyword evidence="5" id="KW-0175">Coiled coil</keyword>
<feature type="compositionally biased region" description="Basic and acidic residues" evidence="6">
    <location>
        <begin position="633"/>
        <end position="650"/>
    </location>
</feature>
<evidence type="ECO:0000256" key="3">
    <source>
        <dbReference type="ARBA" id="ARBA00022989"/>
    </source>
</evidence>
<feature type="region of interest" description="Disordered" evidence="6">
    <location>
        <begin position="627"/>
        <end position="650"/>
    </location>
</feature>
<comment type="subcellular location">
    <subcellularLocation>
        <location evidence="1">Membrane</location>
        <topology evidence="1">Multi-pass membrane protein</topology>
    </subcellularLocation>
</comment>
<evidence type="ECO:0008006" key="10">
    <source>
        <dbReference type="Google" id="ProtNLM"/>
    </source>
</evidence>
<dbReference type="OrthoDB" id="426293at2759"/>
<evidence type="ECO:0000313" key="9">
    <source>
        <dbReference type="Proteomes" id="UP000800094"/>
    </source>
</evidence>
<keyword evidence="4 7" id="KW-0472">Membrane</keyword>
<feature type="region of interest" description="Disordered" evidence="6">
    <location>
        <begin position="29"/>
        <end position="52"/>
    </location>
</feature>
<reference evidence="8" key="1">
    <citation type="journal article" date="2020" name="Stud. Mycol.">
        <title>101 Dothideomycetes genomes: a test case for predicting lifestyles and emergence of pathogens.</title>
        <authorList>
            <person name="Haridas S."/>
            <person name="Albert R."/>
            <person name="Binder M."/>
            <person name="Bloem J."/>
            <person name="Labutti K."/>
            <person name="Salamov A."/>
            <person name="Andreopoulos B."/>
            <person name="Baker S."/>
            <person name="Barry K."/>
            <person name="Bills G."/>
            <person name="Bluhm B."/>
            <person name="Cannon C."/>
            <person name="Castanera R."/>
            <person name="Culley D."/>
            <person name="Daum C."/>
            <person name="Ezra D."/>
            <person name="Gonzalez J."/>
            <person name="Henrissat B."/>
            <person name="Kuo A."/>
            <person name="Liang C."/>
            <person name="Lipzen A."/>
            <person name="Lutzoni F."/>
            <person name="Magnuson J."/>
            <person name="Mondo S."/>
            <person name="Nolan M."/>
            <person name="Ohm R."/>
            <person name="Pangilinan J."/>
            <person name="Park H.-J."/>
            <person name="Ramirez L."/>
            <person name="Alfaro M."/>
            <person name="Sun H."/>
            <person name="Tritt A."/>
            <person name="Yoshinaga Y."/>
            <person name="Zwiers L.-H."/>
            <person name="Turgeon B."/>
            <person name="Goodwin S."/>
            <person name="Spatafora J."/>
            <person name="Crous P."/>
            <person name="Grigoriev I."/>
        </authorList>
    </citation>
    <scope>NUCLEOTIDE SEQUENCE</scope>
    <source>
        <strain evidence="8">CBS 122368</strain>
    </source>
</reference>
<keyword evidence="3 7" id="KW-1133">Transmembrane helix</keyword>
<dbReference type="GO" id="GO:0016020">
    <property type="term" value="C:membrane"/>
    <property type="evidence" value="ECO:0007669"/>
    <property type="project" value="UniProtKB-SubCell"/>
</dbReference>
<evidence type="ECO:0000256" key="6">
    <source>
        <dbReference type="SAM" id="MobiDB-lite"/>
    </source>
</evidence>
<dbReference type="GO" id="GO:0046873">
    <property type="term" value="F:metal ion transmembrane transporter activity"/>
    <property type="evidence" value="ECO:0007669"/>
    <property type="project" value="InterPro"/>
</dbReference>
<feature type="transmembrane region" description="Helical" evidence="7">
    <location>
        <begin position="524"/>
        <end position="542"/>
    </location>
</feature>
<dbReference type="InterPro" id="IPR045863">
    <property type="entry name" value="CorA_TM1_TM2"/>
</dbReference>
<evidence type="ECO:0000256" key="2">
    <source>
        <dbReference type="ARBA" id="ARBA00022692"/>
    </source>
</evidence>
<keyword evidence="2 7" id="KW-0812">Transmembrane</keyword>
<dbReference type="RefSeq" id="XP_033682634.1">
    <property type="nucleotide sequence ID" value="XM_033829356.1"/>
</dbReference>
<evidence type="ECO:0000256" key="7">
    <source>
        <dbReference type="SAM" id="Phobius"/>
    </source>
</evidence>
<evidence type="ECO:0000256" key="5">
    <source>
        <dbReference type="SAM" id="Coils"/>
    </source>
</evidence>
<proteinExistence type="predicted"/>
<dbReference type="AlphaFoldDB" id="A0A6A6IDJ2"/>
<dbReference type="Proteomes" id="UP000800094">
    <property type="component" value="Unassembled WGS sequence"/>
</dbReference>
<dbReference type="Gene3D" id="1.20.58.340">
    <property type="entry name" value="Magnesium transport protein CorA, transmembrane region"/>
    <property type="match status" value="1"/>
</dbReference>
<keyword evidence="9" id="KW-1185">Reference proteome</keyword>
<organism evidence="8 9">
    <name type="scientific">Trematosphaeria pertusa</name>
    <dbReference type="NCBI Taxonomy" id="390896"/>
    <lineage>
        <taxon>Eukaryota</taxon>
        <taxon>Fungi</taxon>
        <taxon>Dikarya</taxon>
        <taxon>Ascomycota</taxon>
        <taxon>Pezizomycotina</taxon>
        <taxon>Dothideomycetes</taxon>
        <taxon>Pleosporomycetidae</taxon>
        <taxon>Pleosporales</taxon>
        <taxon>Massarineae</taxon>
        <taxon>Trematosphaeriaceae</taxon>
        <taxon>Trematosphaeria</taxon>
    </lineage>
</organism>
<dbReference type="Pfam" id="PF01544">
    <property type="entry name" value="CorA"/>
    <property type="match status" value="1"/>
</dbReference>
<accession>A0A6A6IDJ2</accession>
<dbReference type="SUPFAM" id="SSF144083">
    <property type="entry name" value="Magnesium transport protein CorA, transmembrane region"/>
    <property type="match status" value="1"/>
</dbReference>
<evidence type="ECO:0000313" key="8">
    <source>
        <dbReference type="EMBL" id="KAF2247630.1"/>
    </source>
</evidence>